<dbReference type="SUPFAM" id="SSF103481">
    <property type="entry name" value="Multidrug resistance efflux transporter EmrE"/>
    <property type="match status" value="2"/>
</dbReference>
<dbReference type="Pfam" id="PF00892">
    <property type="entry name" value="EamA"/>
    <property type="match status" value="2"/>
</dbReference>
<protein>
    <submittedName>
        <fullName evidence="9">DMT family transporter</fullName>
    </submittedName>
</protein>
<keyword evidence="5 6" id="KW-0472">Membrane</keyword>
<evidence type="ECO:0000256" key="4">
    <source>
        <dbReference type="ARBA" id="ARBA00022989"/>
    </source>
</evidence>
<dbReference type="EMBL" id="JABFDN010000004">
    <property type="protein sequence ID" value="NPU66336.1"/>
    <property type="molecule type" value="Genomic_DNA"/>
</dbReference>
<gene>
    <name evidence="9" type="ORF">HL667_15130</name>
</gene>
<feature type="transmembrane region" description="Helical" evidence="6">
    <location>
        <begin position="227"/>
        <end position="245"/>
    </location>
</feature>
<feature type="transmembrane region" description="Helical" evidence="6">
    <location>
        <begin position="135"/>
        <end position="154"/>
    </location>
</feature>
<dbReference type="PANTHER" id="PTHR32322:SF18">
    <property type="entry name" value="S-ADENOSYLMETHIONINE_S-ADENOSYLHOMOCYSTEINE TRANSPORTER"/>
    <property type="match status" value="1"/>
</dbReference>
<evidence type="ECO:0000256" key="3">
    <source>
        <dbReference type="ARBA" id="ARBA00022692"/>
    </source>
</evidence>
<evidence type="ECO:0000256" key="2">
    <source>
        <dbReference type="ARBA" id="ARBA00022475"/>
    </source>
</evidence>
<organism evidence="9 10">
    <name type="scientific">Bradyrhizobium aeschynomenes</name>
    <dbReference type="NCBI Taxonomy" id="2734909"/>
    <lineage>
        <taxon>Bacteria</taxon>
        <taxon>Pseudomonadati</taxon>
        <taxon>Pseudomonadota</taxon>
        <taxon>Alphaproteobacteria</taxon>
        <taxon>Hyphomicrobiales</taxon>
        <taxon>Nitrobacteraceae</taxon>
        <taxon>Bradyrhizobium</taxon>
    </lineage>
</organism>
<evidence type="ECO:0000313" key="9">
    <source>
        <dbReference type="EMBL" id="NPU66336.1"/>
    </source>
</evidence>
<name>A0ABX2CDN7_9BRAD</name>
<evidence type="ECO:0000256" key="5">
    <source>
        <dbReference type="ARBA" id="ARBA00023136"/>
    </source>
</evidence>
<keyword evidence="7" id="KW-0732">Signal</keyword>
<feature type="transmembrane region" description="Helical" evidence="6">
    <location>
        <begin position="166"/>
        <end position="186"/>
    </location>
</feature>
<dbReference type="InterPro" id="IPR000620">
    <property type="entry name" value="EamA_dom"/>
</dbReference>
<comment type="caution">
    <text evidence="9">The sequence shown here is derived from an EMBL/GenBank/DDBJ whole genome shotgun (WGS) entry which is preliminary data.</text>
</comment>
<comment type="subcellular location">
    <subcellularLocation>
        <location evidence="1">Cell membrane</location>
        <topology evidence="1">Multi-pass membrane protein</topology>
    </subcellularLocation>
</comment>
<keyword evidence="10" id="KW-1185">Reference proteome</keyword>
<dbReference type="PANTHER" id="PTHR32322">
    <property type="entry name" value="INNER MEMBRANE TRANSPORTER"/>
    <property type="match status" value="1"/>
</dbReference>
<feature type="transmembrane region" description="Helical" evidence="6">
    <location>
        <begin position="282"/>
        <end position="299"/>
    </location>
</feature>
<reference evidence="9" key="1">
    <citation type="submission" date="2020-05" db="EMBL/GenBank/DDBJ databases">
        <title>Nod-independent and nitrogen-fixing Bradyrhizobium aeschynomene sp. nov. isolated from nodules of Aeschynomene indica.</title>
        <authorList>
            <person name="Zhang Z."/>
        </authorList>
    </citation>
    <scope>NUCLEOTIDE SEQUENCE</scope>
    <source>
        <strain evidence="9">83012</strain>
    </source>
</reference>
<evidence type="ECO:0000256" key="6">
    <source>
        <dbReference type="SAM" id="Phobius"/>
    </source>
</evidence>
<dbReference type="Proteomes" id="UP000886476">
    <property type="component" value="Unassembled WGS sequence"/>
</dbReference>
<keyword evidence="2" id="KW-1003">Cell membrane</keyword>
<feature type="transmembrane region" description="Helical" evidence="6">
    <location>
        <begin position="198"/>
        <end position="221"/>
    </location>
</feature>
<feature type="transmembrane region" description="Helical" evidence="6">
    <location>
        <begin position="257"/>
        <end position="276"/>
    </location>
</feature>
<feature type="transmembrane region" description="Helical" evidence="6">
    <location>
        <begin position="78"/>
        <end position="101"/>
    </location>
</feature>
<dbReference type="Gene3D" id="1.10.3730.20">
    <property type="match status" value="1"/>
</dbReference>
<dbReference type="InterPro" id="IPR050638">
    <property type="entry name" value="AA-Vitamin_Transporters"/>
</dbReference>
<feature type="domain" description="EamA" evidence="8">
    <location>
        <begin position="21"/>
        <end position="147"/>
    </location>
</feature>
<evidence type="ECO:0000256" key="1">
    <source>
        <dbReference type="ARBA" id="ARBA00004651"/>
    </source>
</evidence>
<feature type="transmembrane region" description="Helical" evidence="6">
    <location>
        <begin position="107"/>
        <end position="126"/>
    </location>
</feature>
<feature type="chain" id="PRO_5046679001" evidence="7">
    <location>
        <begin position="24"/>
        <end position="309"/>
    </location>
</feature>
<keyword evidence="3 6" id="KW-0812">Transmembrane</keyword>
<keyword evidence="4 6" id="KW-1133">Transmembrane helix</keyword>
<dbReference type="PROSITE" id="PS51257">
    <property type="entry name" value="PROKAR_LIPOPROTEIN"/>
    <property type="match status" value="1"/>
</dbReference>
<accession>A0ABX2CDN7</accession>
<evidence type="ECO:0000259" key="8">
    <source>
        <dbReference type="Pfam" id="PF00892"/>
    </source>
</evidence>
<dbReference type="InterPro" id="IPR037185">
    <property type="entry name" value="EmrE-like"/>
</dbReference>
<feature type="signal peptide" evidence="7">
    <location>
        <begin position="1"/>
        <end position="23"/>
    </location>
</feature>
<proteinExistence type="predicted"/>
<feature type="domain" description="EamA" evidence="8">
    <location>
        <begin position="163"/>
        <end position="299"/>
    </location>
</feature>
<sequence>MQGHPGRTDIFLGLRATSTAAMAATVASCANGAQLAVTRLIVQQHEPLAIALIRCAIAAACLAPLLRRSQRPAIRDCATILALGGVVAGLCPWLLTIAMQYTTASRGALLICTSPLLTLTFAALLGQEKCTLRRVAGCCCAFIGVAVGLSGQLAAGTPSAINRGDALVLLTTVLLALFNVCAARMLTRYPAHTIAPIACLGGAAILFAFTLAGGALGGIPLLAAKDWLALLFCGTIGGAGVLLLWSWAIEQASAARIAIFVTAAPISAAAVGVILLSEVVSPELAAGTGLIVAGIYFVYRAEPFAESQA</sequence>
<evidence type="ECO:0000313" key="10">
    <source>
        <dbReference type="Proteomes" id="UP000886476"/>
    </source>
</evidence>
<evidence type="ECO:0000256" key="7">
    <source>
        <dbReference type="SAM" id="SignalP"/>
    </source>
</evidence>